<evidence type="ECO:0000313" key="1">
    <source>
        <dbReference type="EMBL" id="KIH54460.1"/>
    </source>
</evidence>
<protein>
    <submittedName>
        <fullName evidence="1">Uncharacterized protein</fullName>
    </submittedName>
</protein>
<accession>A0A0C2G0N1</accession>
<dbReference type="Proteomes" id="UP000054047">
    <property type="component" value="Unassembled WGS sequence"/>
</dbReference>
<dbReference type="Gene3D" id="6.20.310.10">
    <property type="match status" value="1"/>
</dbReference>
<sequence>IGNHLYEEDLATLHPKPEDMEMYIRQQLYSYEYTPVLNETYKWPERDARQGFPVPKLTRTSMDEE</sequence>
<keyword evidence="2" id="KW-1185">Reference proteome</keyword>
<evidence type="ECO:0000313" key="2">
    <source>
        <dbReference type="Proteomes" id="UP000054047"/>
    </source>
</evidence>
<gene>
    <name evidence="1" type="ORF">ANCDUO_15393</name>
</gene>
<proteinExistence type="predicted"/>
<name>A0A0C2G0N1_9BILA</name>
<organism evidence="1 2">
    <name type="scientific">Ancylostoma duodenale</name>
    <dbReference type="NCBI Taxonomy" id="51022"/>
    <lineage>
        <taxon>Eukaryota</taxon>
        <taxon>Metazoa</taxon>
        <taxon>Ecdysozoa</taxon>
        <taxon>Nematoda</taxon>
        <taxon>Chromadorea</taxon>
        <taxon>Rhabditida</taxon>
        <taxon>Rhabditina</taxon>
        <taxon>Rhabditomorpha</taxon>
        <taxon>Strongyloidea</taxon>
        <taxon>Ancylostomatidae</taxon>
        <taxon>Ancylostomatinae</taxon>
        <taxon>Ancylostoma</taxon>
    </lineage>
</organism>
<dbReference type="OrthoDB" id="5365701at2759"/>
<reference evidence="1 2" key="1">
    <citation type="submission" date="2013-12" db="EMBL/GenBank/DDBJ databases">
        <title>Draft genome of the parsitic nematode Ancylostoma duodenale.</title>
        <authorList>
            <person name="Mitreva M."/>
        </authorList>
    </citation>
    <scope>NUCLEOTIDE SEQUENCE [LARGE SCALE GENOMIC DNA]</scope>
    <source>
        <strain evidence="1 2">Zhejiang</strain>
    </source>
</reference>
<dbReference type="EMBL" id="KN739056">
    <property type="protein sequence ID" value="KIH54460.1"/>
    <property type="molecule type" value="Genomic_DNA"/>
</dbReference>
<dbReference type="AlphaFoldDB" id="A0A0C2G0N1"/>
<feature type="non-terminal residue" evidence="1">
    <location>
        <position position="1"/>
    </location>
</feature>